<dbReference type="RefSeq" id="WP_379875107.1">
    <property type="nucleotide sequence ID" value="NZ_JBHUIP010000003.1"/>
</dbReference>
<reference evidence="4" key="1">
    <citation type="journal article" date="2019" name="Int. J. Syst. Evol. Microbiol.">
        <title>The Global Catalogue of Microorganisms (GCM) 10K type strain sequencing project: providing services to taxonomists for standard genome sequencing and annotation.</title>
        <authorList>
            <consortium name="The Broad Institute Genomics Platform"/>
            <consortium name="The Broad Institute Genome Sequencing Center for Infectious Disease"/>
            <person name="Wu L."/>
            <person name="Ma J."/>
        </authorList>
    </citation>
    <scope>NUCLEOTIDE SEQUENCE [LARGE SCALE GENOMIC DNA]</scope>
    <source>
        <strain evidence="4">CGMCC 1.19062</strain>
    </source>
</reference>
<organism evidence="3 4">
    <name type="scientific">Lacibacterium aquatile</name>
    <dbReference type="NCBI Taxonomy" id="1168082"/>
    <lineage>
        <taxon>Bacteria</taxon>
        <taxon>Pseudomonadati</taxon>
        <taxon>Pseudomonadota</taxon>
        <taxon>Alphaproteobacteria</taxon>
        <taxon>Rhodospirillales</taxon>
        <taxon>Rhodospirillaceae</taxon>
    </lineage>
</organism>
<dbReference type="Gene3D" id="3.40.50.2300">
    <property type="match status" value="1"/>
</dbReference>
<evidence type="ECO:0000259" key="2">
    <source>
        <dbReference type="PROSITE" id="PS50110"/>
    </source>
</evidence>
<evidence type="ECO:0000256" key="1">
    <source>
        <dbReference type="PROSITE-ProRule" id="PRU00169"/>
    </source>
</evidence>
<feature type="domain" description="Response regulatory" evidence="2">
    <location>
        <begin position="4"/>
        <end position="120"/>
    </location>
</feature>
<dbReference type="PROSITE" id="PS50110">
    <property type="entry name" value="RESPONSE_REGULATORY"/>
    <property type="match status" value="1"/>
</dbReference>
<comment type="caution">
    <text evidence="1">Lacks conserved residue(s) required for the propagation of feature annotation.</text>
</comment>
<proteinExistence type="predicted"/>
<accession>A0ABW5DM83</accession>
<keyword evidence="4" id="KW-1185">Reference proteome</keyword>
<dbReference type="SUPFAM" id="SSF52172">
    <property type="entry name" value="CheY-like"/>
    <property type="match status" value="1"/>
</dbReference>
<evidence type="ECO:0000313" key="4">
    <source>
        <dbReference type="Proteomes" id="UP001597295"/>
    </source>
</evidence>
<dbReference type="InterPro" id="IPR001789">
    <property type="entry name" value="Sig_transdc_resp-reg_receiver"/>
</dbReference>
<protein>
    <recommendedName>
        <fullName evidence="2">Response regulatory domain-containing protein</fullName>
    </recommendedName>
</protein>
<name>A0ABW5DM83_9PROT</name>
<sequence>MKNLIALIDSNAVAARGLQLSLEDGGHQVVLGSDADEIMGRLNHATPLALALAEQWNSGPRSGLAEALDLRSRIRPDMPIIVLASRFDNHDSLKATVPGLTIVLTPTEPSEILATVDKALAEIDRTRAFNAAD</sequence>
<dbReference type="InterPro" id="IPR011006">
    <property type="entry name" value="CheY-like_superfamily"/>
</dbReference>
<comment type="caution">
    <text evidence="3">The sequence shown here is derived from an EMBL/GenBank/DDBJ whole genome shotgun (WGS) entry which is preliminary data.</text>
</comment>
<dbReference type="Proteomes" id="UP001597295">
    <property type="component" value="Unassembled WGS sequence"/>
</dbReference>
<evidence type="ECO:0000313" key="3">
    <source>
        <dbReference type="EMBL" id="MFD2262192.1"/>
    </source>
</evidence>
<gene>
    <name evidence="3" type="ORF">ACFSM5_04780</name>
</gene>
<dbReference type="EMBL" id="JBHUIP010000003">
    <property type="protein sequence ID" value="MFD2262192.1"/>
    <property type="molecule type" value="Genomic_DNA"/>
</dbReference>